<proteinExistence type="inferred from homology"/>
<dbReference type="PANTHER" id="PTHR23515">
    <property type="entry name" value="HIGH-AFFINITY NITRATE TRANSPORTER 2.3"/>
    <property type="match status" value="1"/>
</dbReference>
<gene>
    <name evidence="9" type="ORF">WJX72_006722</name>
</gene>
<dbReference type="PROSITE" id="PS00216">
    <property type="entry name" value="SUGAR_TRANSPORT_1"/>
    <property type="match status" value="1"/>
</dbReference>
<dbReference type="InterPro" id="IPR036259">
    <property type="entry name" value="MFS_trans_sf"/>
</dbReference>
<feature type="transmembrane region" description="Helical" evidence="7">
    <location>
        <begin position="376"/>
        <end position="398"/>
    </location>
</feature>
<feature type="transmembrane region" description="Helical" evidence="7">
    <location>
        <begin position="310"/>
        <end position="329"/>
    </location>
</feature>
<dbReference type="Gene3D" id="1.20.1250.20">
    <property type="entry name" value="MFS general substrate transporter like domains"/>
    <property type="match status" value="2"/>
</dbReference>
<dbReference type="Pfam" id="PF07690">
    <property type="entry name" value="MFS_1"/>
    <property type="match status" value="1"/>
</dbReference>
<reference evidence="9 10" key="1">
    <citation type="journal article" date="2024" name="Nat. Commun.">
        <title>Phylogenomics reveals the evolutionary origins of lichenization in chlorophyte algae.</title>
        <authorList>
            <person name="Puginier C."/>
            <person name="Libourel C."/>
            <person name="Otte J."/>
            <person name="Skaloud P."/>
            <person name="Haon M."/>
            <person name="Grisel S."/>
            <person name="Petersen M."/>
            <person name="Berrin J.G."/>
            <person name="Delaux P.M."/>
            <person name="Dal Grande F."/>
            <person name="Keller J."/>
        </authorList>
    </citation>
    <scope>NUCLEOTIDE SEQUENCE [LARGE SCALE GENOMIC DNA]</scope>
    <source>
        <strain evidence="9 10">SAG 2043</strain>
    </source>
</reference>
<feature type="transmembrane region" description="Helical" evidence="7">
    <location>
        <begin position="183"/>
        <end position="206"/>
    </location>
</feature>
<feature type="transmembrane region" description="Helical" evidence="7">
    <location>
        <begin position="97"/>
        <end position="118"/>
    </location>
</feature>
<feature type="transmembrane region" description="Helical" evidence="7">
    <location>
        <begin position="218"/>
        <end position="242"/>
    </location>
</feature>
<sequence>MAGANGADDTAHGNNFDPKTAKDFPALNDDDIPNFPVPVDSEHKSKVLKVWTCSAPHHRSFHINWISFFITFLSAYAAAPLVPIIREDIHLTQFQANIAGVVTTSGTVFMRIIMGFVADRFGARYGYAFLLALTSIFVYNMALVTNAATYILMRVLIGFGLASFVVCQAWSSAMFSPNVVGMANAFAGGWGNAGGGFTQIVMPYLTKAFHTAGQPVFLSWRIAFLVPGTIHVIMAMVCLFFGQDLPDGNYNTVLKKAKKAVVPTSVWRSLYVVGTNYRTWLCALCYAYSFGVELALDNALAPYFESNFDFGITKAGNLAAIFGLANFVFRPAGGIFSDIMGRRFGMPGRLWALFITLVIGGLGLVLMGVFHTSYGATIAMMIVTAIGLEATCGTVYGVTPFISRRCNGMACGIVSAGGAVGGVVNQALFFLTAPGHGLYTIQRQNSMKWMGCAVLATAVFGVVPLQWPAWGGMFWGPRKGATEEDYYFSEYTEEERQQGIHLTSSAFAHESRSMRGIKRIRAEANNKLGNAA</sequence>
<feature type="transmembrane region" description="Helical" evidence="7">
    <location>
        <begin position="65"/>
        <end position="85"/>
    </location>
</feature>
<comment type="subcellular location">
    <subcellularLocation>
        <location evidence="1">Membrane</location>
        <topology evidence="1">Multi-pass membrane protein</topology>
    </subcellularLocation>
</comment>
<keyword evidence="6 7" id="KW-0472">Membrane</keyword>
<dbReference type="Proteomes" id="UP001489004">
    <property type="component" value="Unassembled WGS sequence"/>
</dbReference>
<dbReference type="InterPro" id="IPR011701">
    <property type="entry name" value="MFS"/>
</dbReference>
<dbReference type="InterPro" id="IPR044772">
    <property type="entry name" value="NO3_transporter"/>
</dbReference>
<feature type="transmembrane region" description="Helical" evidence="7">
    <location>
        <begin position="151"/>
        <end position="171"/>
    </location>
</feature>
<accession>A0AAW1PDC2</accession>
<evidence type="ECO:0000313" key="9">
    <source>
        <dbReference type="EMBL" id="KAK9806897.1"/>
    </source>
</evidence>
<dbReference type="GO" id="GO:0015112">
    <property type="term" value="F:nitrate transmembrane transporter activity"/>
    <property type="evidence" value="ECO:0007669"/>
    <property type="project" value="InterPro"/>
</dbReference>
<dbReference type="GO" id="GO:0016020">
    <property type="term" value="C:membrane"/>
    <property type="evidence" value="ECO:0007669"/>
    <property type="project" value="UniProtKB-SubCell"/>
</dbReference>
<evidence type="ECO:0000256" key="5">
    <source>
        <dbReference type="ARBA" id="ARBA00023063"/>
    </source>
</evidence>
<evidence type="ECO:0000256" key="4">
    <source>
        <dbReference type="ARBA" id="ARBA00022989"/>
    </source>
</evidence>
<keyword evidence="10" id="KW-1185">Reference proteome</keyword>
<dbReference type="CDD" id="cd17341">
    <property type="entry name" value="MFS_NRT2_like"/>
    <property type="match status" value="1"/>
</dbReference>
<dbReference type="GO" id="GO:0042128">
    <property type="term" value="P:nitrate assimilation"/>
    <property type="evidence" value="ECO:0007669"/>
    <property type="project" value="UniProtKB-KW"/>
</dbReference>
<dbReference type="EMBL" id="JALJOR010000013">
    <property type="protein sequence ID" value="KAK9806897.1"/>
    <property type="molecule type" value="Genomic_DNA"/>
</dbReference>
<keyword evidence="4 7" id="KW-1133">Transmembrane helix</keyword>
<dbReference type="PROSITE" id="PS50850">
    <property type="entry name" value="MFS"/>
    <property type="match status" value="1"/>
</dbReference>
<evidence type="ECO:0000256" key="6">
    <source>
        <dbReference type="ARBA" id="ARBA00023136"/>
    </source>
</evidence>
<evidence type="ECO:0000256" key="7">
    <source>
        <dbReference type="SAM" id="Phobius"/>
    </source>
</evidence>
<feature type="domain" description="Major facilitator superfamily (MFS) profile" evidence="8">
    <location>
        <begin position="60"/>
        <end position="469"/>
    </location>
</feature>
<dbReference type="InterPro" id="IPR005829">
    <property type="entry name" value="Sugar_transporter_CS"/>
</dbReference>
<name>A0AAW1PDC2_9CHLO</name>
<organism evidence="9 10">
    <name type="scientific">[Myrmecia] bisecta</name>
    <dbReference type="NCBI Taxonomy" id="41462"/>
    <lineage>
        <taxon>Eukaryota</taxon>
        <taxon>Viridiplantae</taxon>
        <taxon>Chlorophyta</taxon>
        <taxon>core chlorophytes</taxon>
        <taxon>Trebouxiophyceae</taxon>
        <taxon>Trebouxiales</taxon>
        <taxon>Trebouxiaceae</taxon>
        <taxon>Myrmecia</taxon>
    </lineage>
</organism>
<dbReference type="AlphaFoldDB" id="A0AAW1PDC2"/>
<dbReference type="SUPFAM" id="SSF103473">
    <property type="entry name" value="MFS general substrate transporter"/>
    <property type="match status" value="1"/>
</dbReference>
<evidence type="ECO:0000256" key="1">
    <source>
        <dbReference type="ARBA" id="ARBA00004141"/>
    </source>
</evidence>
<evidence type="ECO:0000259" key="8">
    <source>
        <dbReference type="PROSITE" id="PS50850"/>
    </source>
</evidence>
<evidence type="ECO:0000256" key="2">
    <source>
        <dbReference type="ARBA" id="ARBA00008432"/>
    </source>
</evidence>
<comment type="similarity">
    <text evidence="2">Belongs to the major facilitator superfamily. Nitrate/nitrite porter (TC 2.A.1.8) family.</text>
</comment>
<dbReference type="InterPro" id="IPR020846">
    <property type="entry name" value="MFS_dom"/>
</dbReference>
<protein>
    <recommendedName>
        <fullName evidence="8">Major facilitator superfamily (MFS) profile domain-containing protein</fullName>
    </recommendedName>
</protein>
<feature type="transmembrane region" description="Helical" evidence="7">
    <location>
        <begin position="448"/>
        <end position="470"/>
    </location>
</feature>
<evidence type="ECO:0000256" key="3">
    <source>
        <dbReference type="ARBA" id="ARBA00022692"/>
    </source>
</evidence>
<comment type="caution">
    <text evidence="9">The sequence shown here is derived from an EMBL/GenBank/DDBJ whole genome shotgun (WGS) entry which is preliminary data.</text>
</comment>
<feature type="transmembrane region" description="Helical" evidence="7">
    <location>
        <begin position="350"/>
        <end position="370"/>
    </location>
</feature>
<feature type="transmembrane region" description="Helical" evidence="7">
    <location>
        <begin position="410"/>
        <end position="428"/>
    </location>
</feature>
<evidence type="ECO:0000313" key="10">
    <source>
        <dbReference type="Proteomes" id="UP001489004"/>
    </source>
</evidence>
<keyword evidence="5" id="KW-0534">Nitrate assimilation</keyword>
<feature type="transmembrane region" description="Helical" evidence="7">
    <location>
        <begin position="124"/>
        <end position="144"/>
    </location>
</feature>
<keyword evidence="3 7" id="KW-0812">Transmembrane</keyword>